<feature type="region of interest" description="Disordered" evidence="1">
    <location>
        <begin position="1"/>
        <end position="29"/>
    </location>
</feature>
<dbReference type="SUPFAM" id="SSF81383">
    <property type="entry name" value="F-box domain"/>
    <property type="match status" value="1"/>
</dbReference>
<dbReference type="Pfam" id="PF12937">
    <property type="entry name" value="F-box-like"/>
    <property type="match status" value="1"/>
</dbReference>
<dbReference type="PROSITE" id="PS50181">
    <property type="entry name" value="FBOX"/>
    <property type="match status" value="1"/>
</dbReference>
<evidence type="ECO:0000313" key="4">
    <source>
        <dbReference type="Proteomes" id="UP001634007"/>
    </source>
</evidence>
<dbReference type="SMART" id="SM00256">
    <property type="entry name" value="FBOX"/>
    <property type="match status" value="1"/>
</dbReference>
<dbReference type="Proteomes" id="UP001634007">
    <property type="component" value="Unassembled WGS sequence"/>
</dbReference>
<dbReference type="InterPro" id="IPR001810">
    <property type="entry name" value="F-box_dom"/>
</dbReference>
<dbReference type="EMBL" id="JBJKBG010000001">
    <property type="protein sequence ID" value="KAL3754412.1"/>
    <property type="molecule type" value="Genomic_DNA"/>
</dbReference>
<dbReference type="Gene3D" id="1.20.1280.50">
    <property type="match status" value="1"/>
</dbReference>
<evidence type="ECO:0000256" key="1">
    <source>
        <dbReference type="SAM" id="MobiDB-lite"/>
    </source>
</evidence>
<comment type="caution">
    <text evidence="3">The sequence shown here is derived from an EMBL/GenBank/DDBJ whole genome shotgun (WGS) entry which is preliminary data.</text>
</comment>
<dbReference type="InterPro" id="IPR036047">
    <property type="entry name" value="F-box-like_dom_sf"/>
</dbReference>
<organism evidence="3 4">
    <name type="scientific">Eucalyptus globulus</name>
    <name type="common">Tasmanian blue gum</name>
    <dbReference type="NCBI Taxonomy" id="34317"/>
    <lineage>
        <taxon>Eukaryota</taxon>
        <taxon>Viridiplantae</taxon>
        <taxon>Streptophyta</taxon>
        <taxon>Embryophyta</taxon>
        <taxon>Tracheophyta</taxon>
        <taxon>Spermatophyta</taxon>
        <taxon>Magnoliopsida</taxon>
        <taxon>eudicotyledons</taxon>
        <taxon>Gunneridae</taxon>
        <taxon>Pentapetalae</taxon>
        <taxon>rosids</taxon>
        <taxon>malvids</taxon>
        <taxon>Myrtales</taxon>
        <taxon>Myrtaceae</taxon>
        <taxon>Myrtoideae</taxon>
        <taxon>Eucalypteae</taxon>
        <taxon>Eucalyptus</taxon>
    </lineage>
</organism>
<proteinExistence type="predicted"/>
<accession>A0ABD3LSK5</accession>
<evidence type="ECO:0000259" key="2">
    <source>
        <dbReference type="PROSITE" id="PS50181"/>
    </source>
</evidence>
<gene>
    <name evidence="3" type="ORF">ACJRO7_001618</name>
</gene>
<dbReference type="AlphaFoldDB" id="A0ABD3LSK5"/>
<feature type="domain" description="F-box" evidence="2">
    <location>
        <begin position="29"/>
        <end position="75"/>
    </location>
</feature>
<feature type="compositionally biased region" description="Polar residues" evidence="1">
    <location>
        <begin position="1"/>
        <end position="11"/>
    </location>
</feature>
<name>A0ABD3LSK5_EUCGL</name>
<evidence type="ECO:0000313" key="3">
    <source>
        <dbReference type="EMBL" id="KAL3754412.1"/>
    </source>
</evidence>
<keyword evidence="4" id="KW-1185">Reference proteome</keyword>
<protein>
    <recommendedName>
        <fullName evidence="2">F-box domain-containing protein</fullName>
    </recommendedName>
</protein>
<reference evidence="3 4" key="1">
    <citation type="submission" date="2024-11" db="EMBL/GenBank/DDBJ databases">
        <title>Chromosome-level genome assembly of Eucalyptus globulus Labill. provides insights into its genome evolution.</title>
        <authorList>
            <person name="Li X."/>
        </authorList>
    </citation>
    <scope>NUCLEOTIDE SEQUENCE [LARGE SCALE GENOMIC DNA]</scope>
    <source>
        <strain evidence="3">CL2024</strain>
        <tissue evidence="3">Fresh tender leaves</tissue>
    </source>
</reference>
<sequence length="225" mass="25364">MESEPGSGSQSKKGRSDCPSDHSPSPSHGVAVNALPRVIVVDILSRLPTPSLFRAQFVCRSWRALARDPLLLQLRRPRAASSHDPSLVFRCDHPLRSQLYFVDDVSGGDGRSVLSQTGALDIWVMKESWVKDYSIGSYLPKGLQNHDHEETDDPSCKISRTLMRNRDRSYVRVLGMLRNGQILLEYHNRALVRYDPNHDQAVDLMFEGLPKWFESVVHVSTISSI</sequence>